<dbReference type="RefSeq" id="WP_067170072.1">
    <property type="nucleotide sequence ID" value="NZ_LFZK01000001.1"/>
</dbReference>
<keyword evidence="8 10" id="KW-0472">Membrane</keyword>
<feature type="transmembrane region" description="Helical" evidence="10">
    <location>
        <begin position="434"/>
        <end position="457"/>
    </location>
</feature>
<dbReference type="GO" id="GO:0015093">
    <property type="term" value="F:ferrous iron transmembrane transporter activity"/>
    <property type="evidence" value="ECO:0007669"/>
    <property type="project" value="TreeGrafter"/>
</dbReference>
<evidence type="ECO:0000256" key="7">
    <source>
        <dbReference type="ARBA" id="ARBA00023004"/>
    </source>
</evidence>
<gene>
    <name evidence="13" type="ORF">ACY05_01995</name>
</gene>
<evidence type="ECO:0000313" key="13">
    <source>
        <dbReference type="EMBL" id="KYC29324.1"/>
    </source>
</evidence>
<evidence type="ECO:0000256" key="10">
    <source>
        <dbReference type="SAM" id="Phobius"/>
    </source>
</evidence>
<dbReference type="PANTHER" id="PTHR31632">
    <property type="entry name" value="IRON TRANSPORTER FTH1"/>
    <property type="match status" value="1"/>
</dbReference>
<feature type="transmembrane region" description="Helical" evidence="10">
    <location>
        <begin position="469"/>
        <end position="486"/>
    </location>
</feature>
<sequence>MRRLRSHPLLILRTLLILTLLSIAVTTHAATPKVQTIWQLLDYLAVDYAGAVDEGRVINAFEYAEMQEFSANVSERLAELPSHPQQATLRQQAKALQQLISDKSAPTSVARQARSLAEELLQAYPVPRAPQELPDLSQAAALYQSHCASCHGATGGGDGPQSAGMDPPPIAFTDLERARQRSLFALQQVIERGLEGTAMTSYAHLSEAQRWALAFYIGQFAFDQKMAERGEKLWRDQPALQAALPDPAAFIQAQPASLAGLSDEAADALTAYLRRHPERLADANIAQNAAGNSAILALARQRLQQTLDAYAQGQHKQARDMALSAYLDGVEPIEPLLRARDPELLAAIEAAMLNVRGAIGTQADQATLQNRVSEAGEVLDRIELVLTTHSSADTLTAFTGALTILLREGLEALLIVVAMIAFLKKAGRPEALAYVHGGWIGALLAGGATWFAATHLVEISGASREVTEGLAALFAVVVLISVGIWMHGKSQADAWQRYIHDKLSHALSRGSAWFLFMLAFIVVYREAFETVLFYAALWSQGEHRAILLGAAVACLLLALVAWLILRYSRRLPFGQFFAASAVLVAVLAVVLAGKGVAALQEAGWLPVSLYAGPRFDLLGLYPTLQGVSAQVLTLLILLAGFAWNTRNARLAQVR</sequence>
<dbReference type="InterPro" id="IPR036909">
    <property type="entry name" value="Cyt_c-like_dom_sf"/>
</dbReference>
<dbReference type="Gene3D" id="1.10.760.10">
    <property type="entry name" value="Cytochrome c-like domain"/>
    <property type="match status" value="1"/>
</dbReference>
<dbReference type="PANTHER" id="PTHR31632:SF2">
    <property type="entry name" value="PLASMA MEMBRANE IRON PERMEASE"/>
    <property type="match status" value="1"/>
</dbReference>
<comment type="similarity">
    <text evidence="2">Belongs to the oxidase-dependent Fe transporter (OFeT) (TC 9.A.10.1) family.</text>
</comment>
<keyword evidence="3 9" id="KW-0349">Heme</keyword>
<feature type="signal peptide" evidence="11">
    <location>
        <begin position="1"/>
        <end position="29"/>
    </location>
</feature>
<accession>A0A656Z8M8</accession>
<dbReference type="GO" id="GO:0020037">
    <property type="term" value="F:heme binding"/>
    <property type="evidence" value="ECO:0007669"/>
    <property type="project" value="InterPro"/>
</dbReference>
<protein>
    <submittedName>
        <fullName evidence="13">Iron permease</fullName>
    </submittedName>
</protein>
<feature type="transmembrane region" description="Helical" evidence="10">
    <location>
        <begin position="577"/>
        <end position="599"/>
    </location>
</feature>
<keyword evidence="11" id="KW-0732">Signal</keyword>
<dbReference type="InterPro" id="IPR009056">
    <property type="entry name" value="Cyt_c-like_dom"/>
</dbReference>
<feature type="chain" id="PRO_5024998182" evidence="11">
    <location>
        <begin position="30"/>
        <end position="654"/>
    </location>
</feature>
<dbReference type="SUPFAM" id="SSF46626">
    <property type="entry name" value="Cytochrome c"/>
    <property type="match status" value="1"/>
</dbReference>
<dbReference type="PROSITE" id="PS51007">
    <property type="entry name" value="CYTC"/>
    <property type="match status" value="1"/>
</dbReference>
<dbReference type="EMBL" id="LFZK01000001">
    <property type="protein sequence ID" value="KYC29324.1"/>
    <property type="molecule type" value="Genomic_DNA"/>
</dbReference>
<feature type="transmembrane region" description="Helical" evidence="10">
    <location>
        <begin position="545"/>
        <end position="565"/>
    </location>
</feature>
<evidence type="ECO:0000256" key="3">
    <source>
        <dbReference type="ARBA" id="ARBA00022617"/>
    </source>
</evidence>
<dbReference type="GO" id="GO:0009055">
    <property type="term" value="F:electron transfer activity"/>
    <property type="evidence" value="ECO:0007669"/>
    <property type="project" value="InterPro"/>
</dbReference>
<feature type="domain" description="Cytochrome c" evidence="12">
    <location>
        <begin position="134"/>
        <end position="277"/>
    </location>
</feature>
<keyword evidence="5 9" id="KW-0479">Metal-binding</keyword>
<dbReference type="InterPro" id="IPR004923">
    <property type="entry name" value="FTR1/Fip1/EfeU"/>
</dbReference>
<proteinExistence type="inferred from homology"/>
<reference evidence="13 14" key="1">
    <citation type="journal article" date="2016" name="ISME J.">
        <title>Integrated multi-omics analyses reveal the biochemical mechanisms and phylogenetic relevance of anaerobic androgen biodegradation in the environment.</title>
        <authorList>
            <person name="Yang F.C."/>
            <person name="Chen Y.L."/>
            <person name="Tang S.L."/>
            <person name="Yu C.P."/>
            <person name="Wang P.H."/>
            <person name="Ismail W."/>
            <person name="Wang C.H."/>
            <person name="Ding J.Y."/>
            <person name="Yang C.Y."/>
            <person name="Yang C.Y."/>
            <person name="Chiang Y.R."/>
        </authorList>
    </citation>
    <scope>NUCLEOTIDE SEQUENCE [LARGE SCALE GENOMIC DNA]</scope>
    <source>
        <strain evidence="13 14">DSM 13999</strain>
    </source>
</reference>
<evidence type="ECO:0000256" key="11">
    <source>
        <dbReference type="SAM" id="SignalP"/>
    </source>
</evidence>
<keyword evidence="14" id="KW-1185">Reference proteome</keyword>
<evidence type="ECO:0000259" key="12">
    <source>
        <dbReference type="PROSITE" id="PS51007"/>
    </source>
</evidence>
<evidence type="ECO:0000256" key="1">
    <source>
        <dbReference type="ARBA" id="ARBA00004141"/>
    </source>
</evidence>
<evidence type="ECO:0000256" key="2">
    <source>
        <dbReference type="ARBA" id="ARBA00008333"/>
    </source>
</evidence>
<keyword evidence="7 9" id="KW-0408">Iron</keyword>
<feature type="transmembrane region" description="Helical" evidence="10">
    <location>
        <begin position="397"/>
        <end position="422"/>
    </location>
</feature>
<dbReference type="GO" id="GO:0046872">
    <property type="term" value="F:metal ion binding"/>
    <property type="evidence" value="ECO:0007669"/>
    <property type="project" value="UniProtKB-KW"/>
</dbReference>
<evidence type="ECO:0000256" key="4">
    <source>
        <dbReference type="ARBA" id="ARBA00022692"/>
    </source>
</evidence>
<evidence type="ECO:0000256" key="5">
    <source>
        <dbReference type="ARBA" id="ARBA00022723"/>
    </source>
</evidence>
<dbReference type="AlphaFoldDB" id="A0A656Z8M8"/>
<name>A0A656Z8M8_9PROT</name>
<evidence type="ECO:0000256" key="6">
    <source>
        <dbReference type="ARBA" id="ARBA00022989"/>
    </source>
</evidence>
<keyword evidence="6 10" id="KW-1133">Transmembrane helix</keyword>
<feature type="transmembrane region" description="Helical" evidence="10">
    <location>
        <begin position="506"/>
        <end position="525"/>
    </location>
</feature>
<dbReference type="Pfam" id="PF03239">
    <property type="entry name" value="FTR1"/>
    <property type="match status" value="1"/>
</dbReference>
<organism evidence="13 14">
    <name type="scientific">Sterolibacterium denitrificans</name>
    <dbReference type="NCBI Taxonomy" id="157592"/>
    <lineage>
        <taxon>Bacteria</taxon>
        <taxon>Pseudomonadati</taxon>
        <taxon>Pseudomonadota</taxon>
        <taxon>Betaproteobacteria</taxon>
        <taxon>Nitrosomonadales</taxon>
        <taxon>Sterolibacteriaceae</taxon>
        <taxon>Sterolibacterium</taxon>
    </lineage>
</organism>
<evidence type="ECO:0000256" key="8">
    <source>
        <dbReference type="ARBA" id="ARBA00023136"/>
    </source>
</evidence>
<evidence type="ECO:0000313" key="14">
    <source>
        <dbReference type="Proteomes" id="UP000243416"/>
    </source>
</evidence>
<keyword evidence="4 10" id="KW-0812">Transmembrane</keyword>
<dbReference type="Pfam" id="PF00034">
    <property type="entry name" value="Cytochrom_C"/>
    <property type="match status" value="1"/>
</dbReference>
<dbReference type="GO" id="GO:0033573">
    <property type="term" value="C:high-affinity iron permease complex"/>
    <property type="evidence" value="ECO:0007669"/>
    <property type="project" value="InterPro"/>
</dbReference>
<evidence type="ECO:0000256" key="9">
    <source>
        <dbReference type="PROSITE-ProRule" id="PRU00433"/>
    </source>
</evidence>
<comment type="caution">
    <text evidence="13">The sequence shown here is derived from an EMBL/GenBank/DDBJ whole genome shotgun (WGS) entry which is preliminary data.</text>
</comment>
<comment type="subcellular location">
    <subcellularLocation>
        <location evidence="1">Membrane</location>
        <topology evidence="1">Multi-pass membrane protein</topology>
    </subcellularLocation>
</comment>
<feature type="transmembrane region" description="Helical" evidence="10">
    <location>
        <begin position="619"/>
        <end position="644"/>
    </location>
</feature>
<dbReference type="Proteomes" id="UP000243416">
    <property type="component" value="Unassembled WGS sequence"/>
</dbReference>